<name>A0AAV3NL33_LITER</name>
<keyword evidence="3" id="KW-1185">Reference proteome</keyword>
<dbReference type="PROSITE" id="PS51277">
    <property type="entry name" value="BURP"/>
    <property type="match status" value="1"/>
</dbReference>
<reference evidence="2 3" key="1">
    <citation type="submission" date="2024-01" db="EMBL/GenBank/DDBJ databases">
        <title>The complete chloroplast genome sequence of Lithospermum erythrorhizon: insights into the phylogenetic relationship among Boraginaceae species and the maternal lineages of purple gromwells.</title>
        <authorList>
            <person name="Okada T."/>
            <person name="Watanabe K."/>
        </authorList>
    </citation>
    <scope>NUCLEOTIDE SEQUENCE [LARGE SCALE GENOMIC DNA]</scope>
</reference>
<dbReference type="InterPro" id="IPR044816">
    <property type="entry name" value="BURP"/>
</dbReference>
<comment type="caution">
    <text evidence="2">The sequence shown here is derived from an EMBL/GenBank/DDBJ whole genome shotgun (WGS) entry which is preliminary data.</text>
</comment>
<proteinExistence type="predicted"/>
<dbReference type="InterPro" id="IPR004873">
    <property type="entry name" value="BURP_dom"/>
</dbReference>
<dbReference type="Pfam" id="PF03181">
    <property type="entry name" value="BURP"/>
    <property type="match status" value="1"/>
</dbReference>
<dbReference type="EMBL" id="BAABME010000144">
    <property type="protein sequence ID" value="GAA0140062.1"/>
    <property type="molecule type" value="Genomic_DNA"/>
</dbReference>
<evidence type="ECO:0000259" key="1">
    <source>
        <dbReference type="PROSITE" id="PS51277"/>
    </source>
</evidence>
<protein>
    <recommendedName>
        <fullName evidence="1">BURP domain-containing protein</fullName>
    </recommendedName>
</protein>
<gene>
    <name evidence="2" type="ORF">LIER_01486</name>
</gene>
<dbReference type="PANTHER" id="PTHR31236:SF2">
    <property type="entry name" value="BURP DOMAIN PROTEIN RD22"/>
    <property type="match status" value="1"/>
</dbReference>
<organism evidence="2 3">
    <name type="scientific">Lithospermum erythrorhizon</name>
    <name type="common">Purple gromwell</name>
    <name type="synonym">Lithospermum officinale var. erythrorhizon</name>
    <dbReference type="NCBI Taxonomy" id="34254"/>
    <lineage>
        <taxon>Eukaryota</taxon>
        <taxon>Viridiplantae</taxon>
        <taxon>Streptophyta</taxon>
        <taxon>Embryophyta</taxon>
        <taxon>Tracheophyta</taxon>
        <taxon>Spermatophyta</taxon>
        <taxon>Magnoliopsida</taxon>
        <taxon>eudicotyledons</taxon>
        <taxon>Gunneridae</taxon>
        <taxon>Pentapetalae</taxon>
        <taxon>asterids</taxon>
        <taxon>lamiids</taxon>
        <taxon>Boraginales</taxon>
        <taxon>Boraginaceae</taxon>
        <taxon>Boraginoideae</taxon>
        <taxon>Lithospermeae</taxon>
        <taxon>Lithospermum</taxon>
    </lineage>
</organism>
<evidence type="ECO:0000313" key="3">
    <source>
        <dbReference type="Proteomes" id="UP001454036"/>
    </source>
</evidence>
<dbReference type="SMART" id="SM01045">
    <property type="entry name" value="BURP"/>
    <property type="match status" value="1"/>
</dbReference>
<sequence length="324" mass="35897">MSCCYHLQNQGNKSSLHNPTHSMQPLVVLISTFTLIFVACHASLPAAETYWNSVLPNTPMPKTIQDRLMSGSVENWGVNKIHPDLCAFYIFFPLCIGSNIKAKDDPRRYIFLTENDLKLGTKKSLYLMKSSNHANFLPQKVHDLDSSTSKNLTAAINLLLSQPTSQAAKDMRNTIHMCEALSPVGEDNSCATTLEAMLDFTTSRLGSNVEALISEADTEVKIQSYSISSLKNMESKQSIVCHKLTYPYAVYKCHSMSDTRAYKVSVDDTNGKKINVGVVCHLDTSKWSPEHLAFDVLNVKPGTIPICHIVPGDSIAWVPNQLSK</sequence>
<evidence type="ECO:0000313" key="2">
    <source>
        <dbReference type="EMBL" id="GAA0140062.1"/>
    </source>
</evidence>
<accession>A0AAV3NL33</accession>
<feature type="domain" description="BURP" evidence="1">
    <location>
        <begin position="111"/>
        <end position="320"/>
    </location>
</feature>
<dbReference type="PANTHER" id="PTHR31236">
    <property type="entry name" value="BURP DOMAIN PROTEIN USPL1-LIKE"/>
    <property type="match status" value="1"/>
</dbReference>
<dbReference type="AlphaFoldDB" id="A0AAV3NL33"/>
<dbReference type="Proteomes" id="UP001454036">
    <property type="component" value="Unassembled WGS sequence"/>
</dbReference>